<sequence>MGLGWVAVAGTLEPWSGSLGARGAPWRLGQTRSTLVCPLEGALPGAEVTPQATKCKPSLELETRPHLVVGPGEEHAHGSKSSAGAATQ</sequence>
<evidence type="ECO:0000313" key="3">
    <source>
        <dbReference type="Proteomes" id="UP000824782"/>
    </source>
</evidence>
<dbReference type="Proteomes" id="UP000824782">
    <property type="component" value="Unassembled WGS sequence"/>
</dbReference>
<feature type="compositionally biased region" description="Low complexity" evidence="1">
    <location>
        <begin position="79"/>
        <end position="88"/>
    </location>
</feature>
<accession>A0AAV6Z879</accession>
<keyword evidence="3" id="KW-1185">Reference proteome</keyword>
<gene>
    <name evidence="2" type="ORF">GDO81_024299</name>
</gene>
<name>A0AAV6Z879_ENGPU</name>
<dbReference type="AlphaFoldDB" id="A0AAV6Z879"/>
<reference evidence="2" key="1">
    <citation type="thesis" date="2020" institute="ProQuest LLC" country="789 East Eisenhower Parkway, Ann Arbor, MI, USA">
        <title>Comparative Genomics and Chromosome Evolution.</title>
        <authorList>
            <person name="Mudd A.B."/>
        </authorList>
    </citation>
    <scope>NUCLEOTIDE SEQUENCE</scope>
    <source>
        <strain evidence="2">237g6f4</strain>
        <tissue evidence="2">Blood</tissue>
    </source>
</reference>
<evidence type="ECO:0000313" key="2">
    <source>
        <dbReference type="EMBL" id="KAG8543572.1"/>
    </source>
</evidence>
<feature type="non-terminal residue" evidence="2">
    <location>
        <position position="88"/>
    </location>
</feature>
<feature type="region of interest" description="Disordered" evidence="1">
    <location>
        <begin position="69"/>
        <end position="88"/>
    </location>
</feature>
<organism evidence="2 3">
    <name type="scientific">Engystomops pustulosus</name>
    <name type="common">Tungara frog</name>
    <name type="synonym">Physalaemus pustulosus</name>
    <dbReference type="NCBI Taxonomy" id="76066"/>
    <lineage>
        <taxon>Eukaryota</taxon>
        <taxon>Metazoa</taxon>
        <taxon>Chordata</taxon>
        <taxon>Craniata</taxon>
        <taxon>Vertebrata</taxon>
        <taxon>Euteleostomi</taxon>
        <taxon>Amphibia</taxon>
        <taxon>Batrachia</taxon>
        <taxon>Anura</taxon>
        <taxon>Neobatrachia</taxon>
        <taxon>Hyloidea</taxon>
        <taxon>Leptodactylidae</taxon>
        <taxon>Leiuperinae</taxon>
        <taxon>Engystomops</taxon>
    </lineage>
</organism>
<comment type="caution">
    <text evidence="2">The sequence shown here is derived from an EMBL/GenBank/DDBJ whole genome shotgun (WGS) entry which is preliminary data.</text>
</comment>
<protein>
    <submittedName>
        <fullName evidence="2">Uncharacterized protein</fullName>
    </submittedName>
</protein>
<dbReference type="EMBL" id="WNYA01003189">
    <property type="protein sequence ID" value="KAG8543572.1"/>
    <property type="molecule type" value="Genomic_DNA"/>
</dbReference>
<proteinExistence type="predicted"/>
<evidence type="ECO:0000256" key="1">
    <source>
        <dbReference type="SAM" id="MobiDB-lite"/>
    </source>
</evidence>